<evidence type="ECO:0008006" key="5">
    <source>
        <dbReference type="Google" id="ProtNLM"/>
    </source>
</evidence>
<evidence type="ECO:0000313" key="4">
    <source>
        <dbReference type="Proteomes" id="UP000278981"/>
    </source>
</evidence>
<keyword evidence="2" id="KW-1133">Transmembrane helix</keyword>
<keyword evidence="2" id="KW-0472">Membrane</keyword>
<proteinExistence type="predicted"/>
<feature type="transmembrane region" description="Helical" evidence="2">
    <location>
        <begin position="142"/>
        <end position="162"/>
    </location>
</feature>
<evidence type="ECO:0000313" key="3">
    <source>
        <dbReference type="EMBL" id="RQX12977.1"/>
    </source>
</evidence>
<gene>
    <name evidence="3" type="ORF">DDE19_27165</name>
</gene>
<feature type="transmembrane region" description="Helical" evidence="2">
    <location>
        <begin position="36"/>
        <end position="56"/>
    </location>
</feature>
<dbReference type="Proteomes" id="UP000278981">
    <property type="component" value="Unassembled WGS sequence"/>
</dbReference>
<comment type="caution">
    <text evidence="3">The sequence shown here is derived from an EMBL/GenBank/DDBJ whole genome shotgun (WGS) entry which is preliminary data.</text>
</comment>
<sequence>MVKRYRRRSRATRPSTTGQPTELVDPKLRGRWRPGYWLRHPALGVVVGALLVLVLVTCGLRDLHHRNDMVERGERAVGTVREVHGRKWWVSVSFTTRSGEQVNTWINYSPWDEPSVGEEVDVTYDRVDPIESAYLSGDEPGVLFPTLFLAGSAVLALAYAWWLRRNWRRLRGDAESWRNRQPVPRLGERR</sequence>
<reference evidence="3 4" key="1">
    <citation type="submission" date="2018-04" db="EMBL/GenBank/DDBJ databases">
        <title>Micromonosporas from Atacama Desert.</title>
        <authorList>
            <person name="Carro L."/>
            <person name="Klenk H.-P."/>
            <person name="Goodfellow M."/>
        </authorList>
    </citation>
    <scope>NUCLEOTIDE SEQUENCE [LARGE SCALE GENOMIC DNA]</scope>
    <source>
        <strain evidence="3 4">LB19</strain>
    </source>
</reference>
<evidence type="ECO:0000256" key="1">
    <source>
        <dbReference type="SAM" id="MobiDB-lite"/>
    </source>
</evidence>
<keyword evidence="2" id="KW-0812">Transmembrane</keyword>
<feature type="region of interest" description="Disordered" evidence="1">
    <location>
        <begin position="1"/>
        <end position="25"/>
    </location>
</feature>
<name>A0A3N9Y130_9ACTN</name>
<evidence type="ECO:0000256" key="2">
    <source>
        <dbReference type="SAM" id="Phobius"/>
    </source>
</evidence>
<protein>
    <recommendedName>
        <fullName evidence="5">DUF3592 domain-containing protein</fullName>
    </recommendedName>
</protein>
<accession>A0A3N9Y130</accession>
<dbReference type="AlphaFoldDB" id="A0A3N9Y130"/>
<feature type="compositionally biased region" description="Basic residues" evidence="1">
    <location>
        <begin position="1"/>
        <end position="11"/>
    </location>
</feature>
<dbReference type="EMBL" id="QDGB01000334">
    <property type="protein sequence ID" value="RQX12977.1"/>
    <property type="molecule type" value="Genomic_DNA"/>
</dbReference>
<organism evidence="3 4">
    <name type="scientific">Micromonospora ureilytica</name>
    <dbReference type="NCBI Taxonomy" id="709868"/>
    <lineage>
        <taxon>Bacteria</taxon>
        <taxon>Bacillati</taxon>
        <taxon>Actinomycetota</taxon>
        <taxon>Actinomycetes</taxon>
        <taxon>Micromonosporales</taxon>
        <taxon>Micromonosporaceae</taxon>
        <taxon>Micromonospora</taxon>
    </lineage>
</organism>